<dbReference type="PANTHER" id="PTHR30055:SF234">
    <property type="entry name" value="HTH-TYPE TRANSCRIPTIONAL REGULATOR BETI"/>
    <property type="match status" value="1"/>
</dbReference>
<proteinExistence type="predicted"/>
<dbReference type="PANTHER" id="PTHR30055">
    <property type="entry name" value="HTH-TYPE TRANSCRIPTIONAL REGULATOR RUTR"/>
    <property type="match status" value="1"/>
</dbReference>
<dbReference type="GO" id="GO:0003700">
    <property type="term" value="F:DNA-binding transcription factor activity"/>
    <property type="evidence" value="ECO:0007669"/>
    <property type="project" value="TreeGrafter"/>
</dbReference>
<evidence type="ECO:0000256" key="1">
    <source>
        <dbReference type="ARBA" id="ARBA00023015"/>
    </source>
</evidence>
<dbReference type="AlphaFoldDB" id="A0A4U6QES5"/>
<dbReference type="OrthoDB" id="3539650at2"/>
<organism evidence="7 8">
    <name type="scientific">Nakamurella flava</name>
    <dbReference type="NCBI Taxonomy" id="2576308"/>
    <lineage>
        <taxon>Bacteria</taxon>
        <taxon>Bacillati</taxon>
        <taxon>Actinomycetota</taxon>
        <taxon>Actinomycetes</taxon>
        <taxon>Nakamurellales</taxon>
        <taxon>Nakamurellaceae</taxon>
        <taxon>Nakamurella</taxon>
    </lineage>
</organism>
<evidence type="ECO:0000313" key="8">
    <source>
        <dbReference type="Proteomes" id="UP000306985"/>
    </source>
</evidence>
<feature type="DNA-binding region" description="H-T-H motif" evidence="4">
    <location>
        <begin position="39"/>
        <end position="58"/>
    </location>
</feature>
<evidence type="ECO:0000259" key="6">
    <source>
        <dbReference type="PROSITE" id="PS50977"/>
    </source>
</evidence>
<evidence type="ECO:0000256" key="4">
    <source>
        <dbReference type="PROSITE-ProRule" id="PRU00335"/>
    </source>
</evidence>
<evidence type="ECO:0000256" key="3">
    <source>
        <dbReference type="ARBA" id="ARBA00023163"/>
    </source>
</evidence>
<evidence type="ECO:0000256" key="2">
    <source>
        <dbReference type="ARBA" id="ARBA00023125"/>
    </source>
</evidence>
<reference evidence="7 8" key="1">
    <citation type="submission" date="2019-05" db="EMBL/GenBank/DDBJ databases">
        <title>Nakamurella sp. N5BH11, whole genome shotgun sequence.</title>
        <authorList>
            <person name="Tuo L."/>
        </authorList>
    </citation>
    <scope>NUCLEOTIDE SEQUENCE [LARGE SCALE GENOMIC DNA]</scope>
    <source>
        <strain evidence="7 8">N5BH11</strain>
    </source>
</reference>
<keyword evidence="8" id="KW-1185">Reference proteome</keyword>
<accession>A0A4U6QES5</accession>
<keyword evidence="1" id="KW-0805">Transcription regulation</keyword>
<dbReference type="PROSITE" id="PS01081">
    <property type="entry name" value="HTH_TETR_1"/>
    <property type="match status" value="1"/>
</dbReference>
<feature type="domain" description="HTH tetR-type" evidence="6">
    <location>
        <begin position="17"/>
        <end position="76"/>
    </location>
</feature>
<dbReference type="PRINTS" id="PR00455">
    <property type="entry name" value="HTHTETR"/>
</dbReference>
<dbReference type="EMBL" id="SZZH01000003">
    <property type="protein sequence ID" value="TKV58496.1"/>
    <property type="molecule type" value="Genomic_DNA"/>
</dbReference>
<dbReference type="InterPro" id="IPR001647">
    <property type="entry name" value="HTH_TetR"/>
</dbReference>
<comment type="caution">
    <text evidence="7">The sequence shown here is derived from an EMBL/GenBank/DDBJ whole genome shotgun (WGS) entry which is preliminary data.</text>
</comment>
<dbReference type="InterPro" id="IPR050109">
    <property type="entry name" value="HTH-type_TetR-like_transc_reg"/>
</dbReference>
<feature type="region of interest" description="Disordered" evidence="5">
    <location>
        <begin position="200"/>
        <end position="230"/>
    </location>
</feature>
<dbReference type="Pfam" id="PF00440">
    <property type="entry name" value="TetR_N"/>
    <property type="match status" value="1"/>
</dbReference>
<dbReference type="InterPro" id="IPR009057">
    <property type="entry name" value="Homeodomain-like_sf"/>
</dbReference>
<name>A0A4U6QES5_9ACTN</name>
<dbReference type="PROSITE" id="PS50977">
    <property type="entry name" value="HTH_TETR_2"/>
    <property type="match status" value="1"/>
</dbReference>
<evidence type="ECO:0000256" key="5">
    <source>
        <dbReference type="SAM" id="MobiDB-lite"/>
    </source>
</evidence>
<dbReference type="RefSeq" id="WP_137450159.1">
    <property type="nucleotide sequence ID" value="NZ_SZZH01000003.1"/>
</dbReference>
<dbReference type="GO" id="GO:0000976">
    <property type="term" value="F:transcription cis-regulatory region binding"/>
    <property type="evidence" value="ECO:0007669"/>
    <property type="project" value="TreeGrafter"/>
</dbReference>
<dbReference type="Gene3D" id="1.10.357.10">
    <property type="entry name" value="Tetracycline Repressor, domain 2"/>
    <property type="match status" value="1"/>
</dbReference>
<gene>
    <name evidence="7" type="ORF">FDO65_13170</name>
</gene>
<dbReference type="SUPFAM" id="SSF46689">
    <property type="entry name" value="Homeodomain-like"/>
    <property type="match status" value="1"/>
</dbReference>
<keyword evidence="3" id="KW-0804">Transcription</keyword>
<keyword evidence="2 4" id="KW-0238">DNA-binding</keyword>
<dbReference type="InterPro" id="IPR023772">
    <property type="entry name" value="DNA-bd_HTH_TetR-type_CS"/>
</dbReference>
<dbReference type="Proteomes" id="UP000306985">
    <property type="component" value="Unassembled WGS sequence"/>
</dbReference>
<protein>
    <submittedName>
        <fullName evidence="7">TetR/AcrR family transcriptional regulator</fullName>
    </submittedName>
</protein>
<evidence type="ECO:0000313" key="7">
    <source>
        <dbReference type="EMBL" id="TKV58496.1"/>
    </source>
</evidence>
<feature type="region of interest" description="Disordered" evidence="5">
    <location>
        <begin position="118"/>
        <end position="140"/>
    </location>
</feature>
<sequence length="230" mass="24116">MTPPSSATGRAAPLPPEERRAAIVAAATPLVLQHGMAVTTRQIAQAAGIAEGTIFRAFSDKESVLAAVVADVLDPTPLVAGLRGIDPDATLDEILTAAVDLLRARLGRMRQILLMTHALPGQPPDPRTAGSAKHCRPDPRPVNEAMAFALSGHADRLRWDAGQVSRMVRLVTMATTAGLDGFDPLPTATVVDLLLHGITTAPADPQDPTAQRDPAARPETDDFATAAPRS</sequence>